<dbReference type="Proteomes" id="UP000249725">
    <property type="component" value="Unassembled WGS sequence"/>
</dbReference>
<dbReference type="AlphaFoldDB" id="A0A328A8R6"/>
<feature type="compositionally biased region" description="Polar residues" evidence="1">
    <location>
        <begin position="113"/>
        <end position="123"/>
    </location>
</feature>
<comment type="caution">
    <text evidence="3">The sequence shown here is derived from an EMBL/GenBank/DDBJ whole genome shotgun (WGS) entry which is preliminary data.</text>
</comment>
<dbReference type="PROSITE" id="PS50914">
    <property type="entry name" value="BON"/>
    <property type="match status" value="1"/>
</dbReference>
<feature type="region of interest" description="Disordered" evidence="1">
    <location>
        <begin position="1"/>
        <end position="285"/>
    </location>
</feature>
<feature type="region of interest" description="Disordered" evidence="1">
    <location>
        <begin position="346"/>
        <end position="414"/>
    </location>
</feature>
<feature type="compositionally biased region" description="Polar residues" evidence="1">
    <location>
        <begin position="375"/>
        <end position="390"/>
    </location>
</feature>
<dbReference type="InterPro" id="IPR007055">
    <property type="entry name" value="BON_dom"/>
</dbReference>
<dbReference type="Gene3D" id="3.30.1340.30">
    <property type="match status" value="1"/>
</dbReference>
<evidence type="ECO:0000259" key="2">
    <source>
        <dbReference type="PROSITE" id="PS50914"/>
    </source>
</evidence>
<feature type="compositionally biased region" description="Polar residues" evidence="1">
    <location>
        <begin position="221"/>
        <end position="230"/>
    </location>
</feature>
<name>A0A328A8R6_9CAUL</name>
<dbReference type="SMART" id="SM00749">
    <property type="entry name" value="BON"/>
    <property type="match status" value="1"/>
</dbReference>
<feature type="compositionally biased region" description="Basic and acidic residues" evidence="1">
    <location>
        <begin position="178"/>
        <end position="217"/>
    </location>
</feature>
<feature type="compositionally biased region" description="Basic and acidic residues" evidence="1">
    <location>
        <begin position="234"/>
        <end position="266"/>
    </location>
</feature>
<evidence type="ECO:0000256" key="1">
    <source>
        <dbReference type="SAM" id="MobiDB-lite"/>
    </source>
</evidence>
<dbReference type="Pfam" id="PF04972">
    <property type="entry name" value="BON"/>
    <property type="match status" value="1"/>
</dbReference>
<dbReference type="PANTHER" id="PTHR34606">
    <property type="entry name" value="BON DOMAIN-CONTAINING PROTEIN"/>
    <property type="match status" value="1"/>
</dbReference>
<evidence type="ECO:0000313" key="3">
    <source>
        <dbReference type="EMBL" id="RAK51043.1"/>
    </source>
</evidence>
<feature type="compositionally biased region" description="Basic and acidic residues" evidence="1">
    <location>
        <begin position="54"/>
        <end position="72"/>
    </location>
</feature>
<feature type="compositionally biased region" description="Basic and acidic residues" evidence="1">
    <location>
        <begin position="1"/>
        <end position="38"/>
    </location>
</feature>
<dbReference type="OrthoDB" id="680465at2"/>
<dbReference type="InterPro" id="IPR051686">
    <property type="entry name" value="Lipoprotein_DolP"/>
</dbReference>
<proteinExistence type="predicted"/>
<gene>
    <name evidence="3" type="ORF">DJ018_17985</name>
</gene>
<keyword evidence="4" id="KW-1185">Reference proteome</keyword>
<dbReference type="InterPro" id="IPR014004">
    <property type="entry name" value="Transpt-assoc_nodulatn_dom_bac"/>
</dbReference>
<feature type="domain" description="BON" evidence="2">
    <location>
        <begin position="278"/>
        <end position="346"/>
    </location>
</feature>
<dbReference type="EMBL" id="QFYR01000005">
    <property type="protein sequence ID" value="RAK51043.1"/>
    <property type="molecule type" value="Genomic_DNA"/>
</dbReference>
<feature type="compositionally biased region" description="Basic and acidic residues" evidence="1">
    <location>
        <begin position="129"/>
        <end position="142"/>
    </location>
</feature>
<feature type="compositionally biased region" description="Gly residues" evidence="1">
    <location>
        <begin position="78"/>
        <end position="104"/>
    </location>
</feature>
<accession>A0A328A8R6</accession>
<dbReference type="PANTHER" id="PTHR34606:SF15">
    <property type="entry name" value="BON DOMAIN-CONTAINING PROTEIN"/>
    <property type="match status" value="1"/>
</dbReference>
<sequence>MADRWMDERDRQWRDRDWRRSENYGRGGEDYSDREDRSFQSYEDGGEQGGYGGDQRDYQGGYDRERHDDFSSRSRVASGGGAYGAGGGYGGGESYGRGAGGGRPSGYRAQPKRSPSFNQQDYTQGGRFYGDDQRQSVYREEYGQGSREYGDVPRGYDAGRFDQQRRPPTFGGGVGGYDYERGYGDAGRRDSHGGQERWSQSRDERGGSDQFEERAREAGQSLRNVGQKISSWFRGDRYMDDGPSNERRDFQEDFGRERRFEPETQSHRGRGPKNYRRSDERINEEAHDRLTDDHWLDASHIEIKVENGEVTLSGSVENRADKHRAEQLVENISGVSHVQNNLRVTQASGLTGSGRGFGSSALEAEMQRNEAATDPGNNGASGLSGRTSTGALAERSYGNATDNSIDPKSGEKPK</sequence>
<reference evidence="4" key="1">
    <citation type="submission" date="2018-05" db="EMBL/GenBank/DDBJ databases">
        <authorList>
            <person name="Li X."/>
        </authorList>
    </citation>
    <scope>NUCLEOTIDE SEQUENCE [LARGE SCALE GENOMIC DNA]</scope>
    <source>
        <strain evidence="4">YIM 73061</strain>
    </source>
</reference>
<feature type="compositionally biased region" description="Basic and acidic residues" evidence="1">
    <location>
        <begin position="276"/>
        <end position="285"/>
    </location>
</feature>
<organism evidence="3 4">
    <name type="scientific">Phenylobacterium deserti</name>
    <dbReference type="NCBI Taxonomy" id="1914756"/>
    <lineage>
        <taxon>Bacteria</taxon>
        <taxon>Pseudomonadati</taxon>
        <taxon>Pseudomonadota</taxon>
        <taxon>Alphaproteobacteria</taxon>
        <taxon>Caulobacterales</taxon>
        <taxon>Caulobacteraceae</taxon>
        <taxon>Phenylobacterium</taxon>
    </lineage>
</organism>
<dbReference type="RefSeq" id="WP_111516353.1">
    <property type="nucleotide sequence ID" value="NZ_QFYR01000005.1"/>
</dbReference>
<evidence type="ECO:0000313" key="4">
    <source>
        <dbReference type="Proteomes" id="UP000249725"/>
    </source>
</evidence>
<protein>
    <recommendedName>
        <fullName evidence="2">BON domain-containing protein</fullName>
    </recommendedName>
</protein>